<evidence type="ECO:0000313" key="2">
    <source>
        <dbReference type="EMBL" id="GAA1538034.1"/>
    </source>
</evidence>
<keyword evidence="3" id="KW-1185">Reference proteome</keyword>
<reference evidence="2 3" key="1">
    <citation type="journal article" date="2019" name="Int. J. Syst. Evol. Microbiol.">
        <title>The Global Catalogue of Microorganisms (GCM) 10K type strain sequencing project: providing services to taxonomists for standard genome sequencing and annotation.</title>
        <authorList>
            <consortium name="The Broad Institute Genomics Platform"/>
            <consortium name="The Broad Institute Genome Sequencing Center for Infectious Disease"/>
            <person name="Wu L."/>
            <person name="Ma J."/>
        </authorList>
    </citation>
    <scope>NUCLEOTIDE SEQUENCE [LARGE SCALE GENOMIC DNA]</scope>
    <source>
        <strain evidence="2 3">JCM 14588</strain>
    </source>
</reference>
<feature type="region of interest" description="Disordered" evidence="1">
    <location>
        <begin position="1"/>
        <end position="28"/>
    </location>
</feature>
<gene>
    <name evidence="2" type="ORF">GCM10009762_09650</name>
</gene>
<sequence>MWWGPRTSAIGTRQSSVSGGAGGPSSWEDPESADYLGYLDDGDGFIRWAGSEPWVIYLVIEPERGTSTRVGRVLHVGINPRVEDVPLDAYVTGDMAPVTAEALAHRALMDAPVKNRRRIKQLIADGALPDVQVLSLDTGMDDERAVRRLRDSLEAVLVPEARRAAAGRVRVSPAESLDADAVRELQPGLVGLGEEFVVATRTPKRPSSLRSLRHALERDPDELLGEQVDLGASHLASQLAGTTPDEPGVVVLLAGPGFGIAADVVIGVWLVHDGGSGIVVLDEDERVTSLRRRLMPPLD</sequence>
<evidence type="ECO:0000313" key="3">
    <source>
        <dbReference type="Proteomes" id="UP001501288"/>
    </source>
</evidence>
<accession>A0ABN2BDY0</accession>
<comment type="caution">
    <text evidence="2">The sequence shown here is derived from an EMBL/GenBank/DDBJ whole genome shotgun (WGS) entry which is preliminary data.</text>
</comment>
<organism evidence="2 3">
    <name type="scientific">Dermacoccus barathri</name>
    <dbReference type="NCBI Taxonomy" id="322601"/>
    <lineage>
        <taxon>Bacteria</taxon>
        <taxon>Bacillati</taxon>
        <taxon>Actinomycetota</taxon>
        <taxon>Actinomycetes</taxon>
        <taxon>Micrococcales</taxon>
        <taxon>Dermacoccaceae</taxon>
        <taxon>Dermacoccus</taxon>
    </lineage>
</organism>
<name>A0ABN2BDY0_9MICO</name>
<dbReference type="EMBL" id="BAAANV010000030">
    <property type="protein sequence ID" value="GAA1538034.1"/>
    <property type="molecule type" value="Genomic_DNA"/>
</dbReference>
<protein>
    <submittedName>
        <fullName evidence="2">Uncharacterized protein</fullName>
    </submittedName>
</protein>
<evidence type="ECO:0000256" key="1">
    <source>
        <dbReference type="SAM" id="MobiDB-lite"/>
    </source>
</evidence>
<dbReference type="Proteomes" id="UP001501288">
    <property type="component" value="Unassembled WGS sequence"/>
</dbReference>
<proteinExistence type="predicted"/>